<evidence type="ECO:0000313" key="2">
    <source>
        <dbReference type="Proteomes" id="UP000811282"/>
    </source>
</evidence>
<dbReference type="RefSeq" id="WP_215668534.1">
    <property type="nucleotide sequence ID" value="NZ_JAFJYC010000001.1"/>
</dbReference>
<evidence type="ECO:0000313" key="1">
    <source>
        <dbReference type="EMBL" id="MBT9431401.1"/>
    </source>
</evidence>
<dbReference type="PANTHER" id="PTHR35145">
    <property type="entry name" value="CYTOPLASMIC PROTEIN-RELATED"/>
    <property type="match status" value="1"/>
</dbReference>
<gene>
    <name evidence="1" type="ORF">JZM24_03155</name>
</gene>
<dbReference type="SUPFAM" id="SSF142906">
    <property type="entry name" value="YjbR-like"/>
    <property type="match status" value="1"/>
</dbReference>
<dbReference type="PANTHER" id="PTHR35145:SF3">
    <property type="entry name" value="CYTOPLASMIC PROTEIN"/>
    <property type="match status" value="1"/>
</dbReference>
<dbReference type="EMBL" id="JAFJYC010000001">
    <property type="protein sequence ID" value="MBT9431401.1"/>
    <property type="molecule type" value="Genomic_DNA"/>
</dbReference>
<protein>
    <submittedName>
        <fullName evidence="1">MmcQ/YjbR family DNA-binding protein</fullName>
    </submittedName>
</protein>
<dbReference type="InterPro" id="IPR058532">
    <property type="entry name" value="YjbR/MT2646/Rv2570-like"/>
</dbReference>
<keyword evidence="1" id="KW-0238">DNA-binding</keyword>
<accession>A0ABS5Y8S4</accession>
<dbReference type="InterPro" id="IPR007351">
    <property type="entry name" value="YjbR"/>
</dbReference>
<dbReference type="Pfam" id="PF04237">
    <property type="entry name" value="YjbR"/>
    <property type="match status" value="1"/>
</dbReference>
<dbReference type="Gene3D" id="3.90.1150.30">
    <property type="match status" value="1"/>
</dbReference>
<dbReference type="InterPro" id="IPR038056">
    <property type="entry name" value="YjbR-like_sf"/>
</dbReference>
<keyword evidence="2" id="KW-1185">Reference proteome</keyword>
<dbReference type="GO" id="GO:0003677">
    <property type="term" value="F:DNA binding"/>
    <property type="evidence" value="ECO:0007669"/>
    <property type="project" value="UniProtKB-KW"/>
</dbReference>
<proteinExistence type="predicted"/>
<organism evidence="1 2">
    <name type="scientific">Candidatus Sodalis endolongispinus</name>
    <dbReference type="NCBI Taxonomy" id="2812662"/>
    <lineage>
        <taxon>Bacteria</taxon>
        <taxon>Pseudomonadati</taxon>
        <taxon>Pseudomonadota</taxon>
        <taxon>Gammaproteobacteria</taxon>
        <taxon>Enterobacterales</taxon>
        <taxon>Bruguierivoracaceae</taxon>
        <taxon>Sodalis</taxon>
    </lineage>
</organism>
<reference evidence="1 2" key="1">
    <citation type="journal article" date="2021" name="Genome Biol. Evol.">
        <title>The evolution of interdependence in a four-way mealybug symbiosis.</title>
        <authorList>
            <person name="Garber A.I."/>
            <person name="Kupper M."/>
            <person name="Laetsch D.R."/>
            <person name="Weldon S.R."/>
            <person name="Ladinsky M.S."/>
            <person name="Bjorkman P.J."/>
            <person name="McCutcheon J.P."/>
        </authorList>
    </citation>
    <scope>NUCLEOTIDE SEQUENCE [LARGE SCALE GENOMIC DNA]</scope>
    <source>
        <strain evidence="1">SOD</strain>
    </source>
</reference>
<name>A0ABS5Y8S4_9GAMM</name>
<comment type="caution">
    <text evidence="1">The sequence shown here is derived from an EMBL/GenBank/DDBJ whole genome shotgun (WGS) entry which is preliminary data.</text>
</comment>
<dbReference type="Proteomes" id="UP000811282">
    <property type="component" value="Unassembled WGS sequence"/>
</dbReference>
<sequence length="117" mass="12851">MDQSTLLSYCMTKPGAVQSVHQEWQANQVKVGEVMFAMTHTVDGRPAISLKSSAEMAGVLRSAFNAVIPGERLNKAHWSTLFLDGDIPDSQLYQLVDASWQWAVAGLSEATRQTLNI</sequence>